<dbReference type="InterPro" id="IPR040506">
    <property type="entry name" value="RACo_linker"/>
</dbReference>
<feature type="domain" description="2Fe-2S ferredoxin-type" evidence="2">
    <location>
        <begin position="5"/>
        <end position="109"/>
    </location>
</feature>
<dbReference type="Gene3D" id="3.30.420.480">
    <property type="entry name" value="Domain of unknown function (DUF4445)"/>
    <property type="match status" value="1"/>
</dbReference>
<dbReference type="Pfam" id="PF14574">
    <property type="entry name" value="RACo_C_ter"/>
    <property type="match status" value="1"/>
</dbReference>
<feature type="compositionally biased region" description="Basic residues" evidence="1">
    <location>
        <begin position="665"/>
        <end position="677"/>
    </location>
</feature>
<gene>
    <name evidence="3" type="ORF">METZ01_LOCUS21440</name>
</gene>
<dbReference type="Pfam" id="PF17651">
    <property type="entry name" value="Raco_middle"/>
    <property type="match status" value="1"/>
</dbReference>
<evidence type="ECO:0000313" key="3">
    <source>
        <dbReference type="EMBL" id="SUZ68586.1"/>
    </source>
</evidence>
<dbReference type="GO" id="GO:0051536">
    <property type="term" value="F:iron-sulfur cluster binding"/>
    <property type="evidence" value="ECO:0007669"/>
    <property type="project" value="InterPro"/>
</dbReference>
<dbReference type="Pfam" id="PF17650">
    <property type="entry name" value="RACo_linker"/>
    <property type="match status" value="1"/>
</dbReference>
<name>A0A381PNH9_9ZZZZ</name>
<organism evidence="3">
    <name type="scientific">marine metagenome</name>
    <dbReference type="NCBI Taxonomy" id="408172"/>
    <lineage>
        <taxon>unclassified sequences</taxon>
        <taxon>metagenomes</taxon>
        <taxon>ecological metagenomes</taxon>
    </lineage>
</organism>
<feature type="region of interest" description="Disordered" evidence="1">
    <location>
        <begin position="658"/>
        <end position="677"/>
    </location>
</feature>
<dbReference type="EMBL" id="UINC01001039">
    <property type="protein sequence ID" value="SUZ68586.1"/>
    <property type="molecule type" value="Genomic_DNA"/>
</dbReference>
<reference evidence="3" key="1">
    <citation type="submission" date="2018-05" db="EMBL/GenBank/DDBJ databases">
        <authorList>
            <person name="Lanie J.A."/>
            <person name="Ng W.-L."/>
            <person name="Kazmierczak K.M."/>
            <person name="Andrzejewski T.M."/>
            <person name="Davidsen T.M."/>
            <person name="Wayne K.J."/>
            <person name="Tettelin H."/>
            <person name="Glass J.I."/>
            <person name="Rusch D."/>
            <person name="Podicherti R."/>
            <person name="Tsui H.-C.T."/>
            <person name="Winkler M.E."/>
        </authorList>
    </citation>
    <scope>NUCLEOTIDE SEQUENCE</scope>
</reference>
<dbReference type="Pfam" id="PF00111">
    <property type="entry name" value="Fer2"/>
    <property type="match status" value="1"/>
</dbReference>
<sequence>MGSEHRVIFTPSGLEGRTTSGTTVLEAARELGVDLDSVCGGRGICGRCQVLPSFGEFAKWAVHSAGSHIAAANTTEGSYSGKRPLGQGARLGCQAKITGDLVLEVPPESQLNAPVIRKEINLEGFTLDPISTLHVVAVPKPELGVSTSLAQTVMDLLAEDWSLDVTHVQPHALRQLQESLGETESTVTVQVRRDLKGLKIENVRRGVSVGLFGIAVDVGSTTIAGHLIDLATGGVLATSGLMNPQIRLGEDLMSRVSYAMMNPGGEEQLTRLVREALSDLVRNLATQAEVELCDVAEMVLVGNPVMHHLVLGLDPTPLGQAPFVLATTSAVEIQGEDLDLPLPHATVYVSPCIAGHVGADTAAMILAEGPHHSQETQLLVDIGTNAEIVLGNESQLYAASSPTGPAFEGAQISCGQRATPGAIEKVRIDRETLEPVVKIIGSDLWSNESGFLEATAEIGVTGICGSGIVETLAEMFLSGLMTSDGVITDNRARCDRVVEDDRTYAFVLYRETGARRGHDVVITQNDVRAVQLAKAALRAGIDLLMEHAAVDRLEAIRLAGAFGAHIDPVYAMVLGLIPDSPVDLVRAVGNAAGTGAARMLLSRNQRSEVEEVVRTVEKIETATEERFQELFVDAMAFPHATSPTPHLKTLIDFSHVSEASTESRRRGRKRREDHKEV</sequence>
<dbReference type="PANTHER" id="PTHR42895:SF2">
    <property type="entry name" value="IRON-SULFUR CLUSTER PROTEIN"/>
    <property type="match status" value="1"/>
</dbReference>
<accession>A0A381PNH9</accession>
<dbReference type="CDD" id="cd00207">
    <property type="entry name" value="fer2"/>
    <property type="match status" value="1"/>
</dbReference>
<proteinExistence type="predicted"/>
<dbReference type="PROSITE" id="PS51085">
    <property type="entry name" value="2FE2S_FER_2"/>
    <property type="match status" value="1"/>
</dbReference>
<dbReference type="Gene3D" id="3.10.20.30">
    <property type="match status" value="1"/>
</dbReference>
<protein>
    <recommendedName>
        <fullName evidence="2">2Fe-2S ferredoxin-type domain-containing protein</fullName>
    </recommendedName>
</protein>
<dbReference type="InterPro" id="IPR052911">
    <property type="entry name" value="Corrinoid_activation_enz"/>
</dbReference>
<dbReference type="InterPro" id="IPR042259">
    <property type="entry name" value="Raco-like_middle_sf"/>
</dbReference>
<evidence type="ECO:0000256" key="1">
    <source>
        <dbReference type="SAM" id="MobiDB-lite"/>
    </source>
</evidence>
<evidence type="ECO:0000259" key="2">
    <source>
        <dbReference type="PROSITE" id="PS51085"/>
    </source>
</evidence>
<dbReference type="InterPro" id="IPR001041">
    <property type="entry name" value="2Fe-2S_ferredoxin-type"/>
</dbReference>
<dbReference type="InterPro" id="IPR036010">
    <property type="entry name" value="2Fe-2S_ferredoxin-like_sf"/>
</dbReference>
<dbReference type="PANTHER" id="PTHR42895">
    <property type="entry name" value="IRON-SULFUR CLUSTER-BINDING PROTEIN-RELATED"/>
    <property type="match status" value="1"/>
</dbReference>
<dbReference type="InterPro" id="IPR027980">
    <property type="entry name" value="RACo_C"/>
</dbReference>
<dbReference type="InterPro" id="IPR041414">
    <property type="entry name" value="Raco-like_middle"/>
</dbReference>
<dbReference type="InterPro" id="IPR012675">
    <property type="entry name" value="Beta-grasp_dom_sf"/>
</dbReference>
<dbReference type="AlphaFoldDB" id="A0A381PNH9"/>
<dbReference type="SUPFAM" id="SSF54292">
    <property type="entry name" value="2Fe-2S ferredoxin-like"/>
    <property type="match status" value="1"/>
</dbReference>